<accession>W7A284</accession>
<dbReference type="EMBL" id="KI965467">
    <property type="protein sequence ID" value="EUD67327.1"/>
    <property type="molecule type" value="Genomic_DNA"/>
</dbReference>
<dbReference type="Proteomes" id="UP000030640">
    <property type="component" value="Unassembled WGS sequence"/>
</dbReference>
<gene>
    <name evidence="2" type="ORF">C922_02477</name>
</gene>
<dbReference type="GeneID" id="20037751"/>
<sequence length="167" mass="18822">MSEESNSLKSNYGLSKKKLSRKHRCLSTVEPDTRERWSERSHSLSIIEAIFENKFSEEDSSMSSVETITIPEIWAKVNTTRQIHVVERKETIARDDALSTSSRDTTETVLVESGSPCKAGAAITDRTSTRDDISSADDYNSLYSSGRMIHIEDMIHPKYMANGREVT</sequence>
<feature type="compositionally biased region" description="Polar residues" evidence="1">
    <location>
        <begin position="1"/>
        <end position="13"/>
    </location>
</feature>
<dbReference type="AlphaFoldDB" id="W7A284"/>
<keyword evidence="3" id="KW-1185">Reference proteome</keyword>
<evidence type="ECO:0000256" key="1">
    <source>
        <dbReference type="SAM" id="MobiDB-lite"/>
    </source>
</evidence>
<name>W7A284_9APIC</name>
<evidence type="ECO:0000313" key="3">
    <source>
        <dbReference type="Proteomes" id="UP000030640"/>
    </source>
</evidence>
<dbReference type="RefSeq" id="XP_008816298.1">
    <property type="nucleotide sequence ID" value="XM_008818076.1"/>
</dbReference>
<feature type="region of interest" description="Disordered" evidence="1">
    <location>
        <begin position="1"/>
        <end position="22"/>
    </location>
</feature>
<protein>
    <submittedName>
        <fullName evidence="2">Uncharacterized protein</fullName>
    </submittedName>
</protein>
<evidence type="ECO:0000313" key="2">
    <source>
        <dbReference type="EMBL" id="EUD67327.1"/>
    </source>
</evidence>
<proteinExistence type="predicted"/>
<organism evidence="2 3">
    <name type="scientific">Plasmodium inui San Antonio 1</name>
    <dbReference type="NCBI Taxonomy" id="1237626"/>
    <lineage>
        <taxon>Eukaryota</taxon>
        <taxon>Sar</taxon>
        <taxon>Alveolata</taxon>
        <taxon>Apicomplexa</taxon>
        <taxon>Aconoidasida</taxon>
        <taxon>Haemosporida</taxon>
        <taxon>Plasmodiidae</taxon>
        <taxon>Plasmodium</taxon>
        <taxon>Plasmodium (Plasmodium)</taxon>
    </lineage>
</organism>
<dbReference type="VEuPathDB" id="PlasmoDB:C922_02477"/>
<reference evidence="2 3" key="1">
    <citation type="submission" date="2013-02" db="EMBL/GenBank/DDBJ databases">
        <title>The Genome Sequence of Plasmodium inui San Antonio 1.</title>
        <authorList>
            <consortium name="The Broad Institute Genome Sequencing Platform"/>
            <consortium name="The Broad Institute Genome Sequencing Center for Infectious Disease"/>
            <person name="Neafsey D."/>
            <person name="Cheeseman I."/>
            <person name="Volkman S."/>
            <person name="Adams J."/>
            <person name="Walker B."/>
            <person name="Young S.K."/>
            <person name="Zeng Q."/>
            <person name="Gargeya S."/>
            <person name="Fitzgerald M."/>
            <person name="Haas B."/>
            <person name="Abouelleil A."/>
            <person name="Alvarado L."/>
            <person name="Arachchi H.M."/>
            <person name="Berlin A.M."/>
            <person name="Chapman S.B."/>
            <person name="Dewar J."/>
            <person name="Goldberg J."/>
            <person name="Griggs A."/>
            <person name="Gujja S."/>
            <person name="Hansen M."/>
            <person name="Howarth C."/>
            <person name="Imamovic A."/>
            <person name="Larimer J."/>
            <person name="McCowan C."/>
            <person name="Murphy C."/>
            <person name="Neiman D."/>
            <person name="Pearson M."/>
            <person name="Priest M."/>
            <person name="Roberts A."/>
            <person name="Saif S."/>
            <person name="Shea T."/>
            <person name="Sisk P."/>
            <person name="Sykes S."/>
            <person name="Wortman J."/>
            <person name="Nusbaum C."/>
            <person name="Birren B."/>
        </authorList>
    </citation>
    <scope>NUCLEOTIDE SEQUENCE [LARGE SCALE GENOMIC DNA]</scope>
    <source>
        <strain evidence="2 3">San Antonio 1</strain>
    </source>
</reference>